<dbReference type="GO" id="GO:0005737">
    <property type="term" value="C:cytoplasm"/>
    <property type="evidence" value="ECO:0007669"/>
    <property type="project" value="TreeGrafter"/>
</dbReference>
<proteinExistence type="predicted"/>
<feature type="region of interest" description="Disordered" evidence="2">
    <location>
        <begin position="108"/>
        <end position="127"/>
    </location>
</feature>
<sequence length="163" mass="19088">MDEILYERVDDDDFYDILGCSEHSTIEQINTEYKARVLDCHPDKHPNDSNAAERFSKLQRAKETLSDPEKRKFYDAWRNSGLIISYDKWCAQRSATHTSMHWASVKTQPMLQGDPPPQPSSSSTPDQEQYNMRNVHIYSNAPTVTWERDSPSEILRKFRNYEI</sequence>
<dbReference type="EMBL" id="VSWD01000010">
    <property type="protein sequence ID" value="KAK3090945.1"/>
    <property type="molecule type" value="Genomic_DNA"/>
</dbReference>
<accession>A0AA88XZ82</accession>
<dbReference type="SUPFAM" id="SSF46565">
    <property type="entry name" value="Chaperone J-domain"/>
    <property type="match status" value="1"/>
</dbReference>
<keyword evidence="5" id="KW-1185">Reference proteome</keyword>
<dbReference type="AlphaFoldDB" id="A0AA88XZ82"/>
<feature type="domain" description="J" evidence="3">
    <location>
        <begin position="13"/>
        <end position="78"/>
    </location>
</feature>
<reference evidence="4" key="1">
    <citation type="submission" date="2019-08" db="EMBL/GenBank/DDBJ databases">
        <title>The improved chromosome-level genome for the pearl oyster Pinctada fucata martensii using PacBio sequencing and Hi-C.</title>
        <authorList>
            <person name="Zheng Z."/>
        </authorList>
    </citation>
    <scope>NUCLEOTIDE SEQUENCE</scope>
    <source>
        <strain evidence="4">ZZ-2019</strain>
        <tissue evidence="4">Adductor muscle</tissue>
    </source>
</reference>
<evidence type="ECO:0000313" key="4">
    <source>
        <dbReference type="EMBL" id="KAK3090945.1"/>
    </source>
</evidence>
<dbReference type="SMART" id="SM00271">
    <property type="entry name" value="DnaJ"/>
    <property type="match status" value="1"/>
</dbReference>
<evidence type="ECO:0000256" key="2">
    <source>
        <dbReference type="SAM" id="MobiDB-lite"/>
    </source>
</evidence>
<evidence type="ECO:0000313" key="5">
    <source>
        <dbReference type="Proteomes" id="UP001186944"/>
    </source>
</evidence>
<name>A0AA88XZ82_PINIB</name>
<keyword evidence="1" id="KW-0143">Chaperone</keyword>
<evidence type="ECO:0000256" key="1">
    <source>
        <dbReference type="ARBA" id="ARBA00023186"/>
    </source>
</evidence>
<dbReference type="Gene3D" id="1.10.287.110">
    <property type="entry name" value="DnaJ domain"/>
    <property type="match status" value="1"/>
</dbReference>
<dbReference type="PANTHER" id="PTHR44500">
    <property type="entry name" value="DNAJ HOMOLOG SUBFAMILY C MEMBER 12"/>
    <property type="match status" value="1"/>
</dbReference>
<dbReference type="CDD" id="cd06257">
    <property type="entry name" value="DnaJ"/>
    <property type="match status" value="1"/>
</dbReference>
<dbReference type="Pfam" id="PF00226">
    <property type="entry name" value="DnaJ"/>
    <property type="match status" value="1"/>
</dbReference>
<protein>
    <recommendedName>
        <fullName evidence="3">J domain-containing protein</fullName>
    </recommendedName>
</protein>
<evidence type="ECO:0000259" key="3">
    <source>
        <dbReference type="PROSITE" id="PS50076"/>
    </source>
</evidence>
<dbReference type="PROSITE" id="PS50076">
    <property type="entry name" value="DNAJ_2"/>
    <property type="match status" value="1"/>
</dbReference>
<gene>
    <name evidence="4" type="ORF">FSP39_015971</name>
</gene>
<dbReference type="InterPro" id="IPR029827">
    <property type="entry name" value="JDP1-like"/>
</dbReference>
<dbReference type="Proteomes" id="UP001186944">
    <property type="component" value="Unassembled WGS sequence"/>
</dbReference>
<comment type="caution">
    <text evidence="4">The sequence shown here is derived from an EMBL/GenBank/DDBJ whole genome shotgun (WGS) entry which is preliminary data.</text>
</comment>
<dbReference type="PANTHER" id="PTHR44500:SF1">
    <property type="entry name" value="DNAJ HOMOLOG SUBFAMILY C MEMBER 12"/>
    <property type="match status" value="1"/>
</dbReference>
<dbReference type="PRINTS" id="PR00625">
    <property type="entry name" value="JDOMAIN"/>
</dbReference>
<dbReference type="InterPro" id="IPR036869">
    <property type="entry name" value="J_dom_sf"/>
</dbReference>
<organism evidence="4 5">
    <name type="scientific">Pinctada imbricata</name>
    <name type="common">Atlantic pearl-oyster</name>
    <name type="synonym">Pinctada martensii</name>
    <dbReference type="NCBI Taxonomy" id="66713"/>
    <lineage>
        <taxon>Eukaryota</taxon>
        <taxon>Metazoa</taxon>
        <taxon>Spiralia</taxon>
        <taxon>Lophotrochozoa</taxon>
        <taxon>Mollusca</taxon>
        <taxon>Bivalvia</taxon>
        <taxon>Autobranchia</taxon>
        <taxon>Pteriomorphia</taxon>
        <taxon>Pterioida</taxon>
        <taxon>Pterioidea</taxon>
        <taxon>Pteriidae</taxon>
        <taxon>Pinctada</taxon>
    </lineage>
</organism>
<dbReference type="InterPro" id="IPR001623">
    <property type="entry name" value="DnaJ_domain"/>
</dbReference>